<keyword evidence="1" id="KW-0812">Transmembrane</keyword>
<keyword evidence="1" id="KW-0472">Membrane</keyword>
<evidence type="ECO:0000313" key="3">
    <source>
        <dbReference type="Proteomes" id="UP001219537"/>
    </source>
</evidence>
<dbReference type="Proteomes" id="UP001219537">
    <property type="component" value="Plasmid p_1"/>
</dbReference>
<sequence>MYLTFINRPIYSVIVIVFITIFAITLAVTIDTQTLVESAYSLPLILWRALTYGFIFIRAHKNQYVGLGLLFIINEGLVCVYTFGGVPW</sequence>
<dbReference type="RefSeq" id="WP_086370832.1">
    <property type="nucleotide sequence ID" value="NZ_CP021147.1"/>
</dbReference>
<feature type="transmembrane region" description="Helical" evidence="1">
    <location>
        <begin position="9"/>
        <end position="28"/>
    </location>
</feature>
<feature type="transmembrane region" description="Helical" evidence="1">
    <location>
        <begin position="40"/>
        <end position="57"/>
    </location>
</feature>
<reference evidence="2" key="1">
    <citation type="submission" date="2023-02" db="EMBL/GenBank/DDBJ databases">
        <title>Isolation, identification, and genome analysis of Vibrio campbellii in the Penaeus vannamei larvae stage.</title>
        <authorList>
            <person name="Huang T."/>
            <person name="Zhang B."/>
        </authorList>
    </citation>
    <scope>NUCLEOTIDE SEQUENCE</scope>
    <source>
        <strain evidence="2">20220413_1</strain>
        <plasmid evidence="2">p_1</plasmid>
    </source>
</reference>
<evidence type="ECO:0000313" key="2">
    <source>
        <dbReference type="EMBL" id="WDG11981.1"/>
    </source>
</evidence>
<gene>
    <name evidence="2" type="ORF">PUN50_27190</name>
</gene>
<feature type="transmembrane region" description="Helical" evidence="1">
    <location>
        <begin position="64"/>
        <end position="84"/>
    </location>
</feature>
<organism evidence="2 3">
    <name type="scientific">Vibrio campbellii</name>
    <dbReference type="NCBI Taxonomy" id="680"/>
    <lineage>
        <taxon>Bacteria</taxon>
        <taxon>Pseudomonadati</taxon>
        <taxon>Pseudomonadota</taxon>
        <taxon>Gammaproteobacteria</taxon>
        <taxon>Vibrionales</taxon>
        <taxon>Vibrionaceae</taxon>
        <taxon>Vibrio</taxon>
    </lineage>
</organism>
<keyword evidence="1" id="KW-1133">Transmembrane helix</keyword>
<dbReference type="AlphaFoldDB" id="A0AAQ2Y5I2"/>
<name>A0AAQ2Y5I2_9VIBR</name>
<keyword evidence="2" id="KW-0614">Plasmid</keyword>
<accession>A0AAQ2Y5I2</accession>
<protein>
    <submittedName>
        <fullName evidence="2">Uncharacterized protein</fullName>
    </submittedName>
</protein>
<evidence type="ECO:0000256" key="1">
    <source>
        <dbReference type="SAM" id="Phobius"/>
    </source>
</evidence>
<proteinExistence type="predicted"/>
<dbReference type="EMBL" id="CP117990">
    <property type="protein sequence ID" value="WDG11981.1"/>
    <property type="molecule type" value="Genomic_DNA"/>
</dbReference>
<geneLocation type="plasmid" evidence="2 3">
    <name>p_1</name>
</geneLocation>